<name>A0ABY3Y8T2_9NEIS</name>
<evidence type="ECO:0000313" key="6">
    <source>
        <dbReference type="Proteomes" id="UP000829455"/>
    </source>
</evidence>
<feature type="compositionally biased region" description="Basic and acidic residues" evidence="1">
    <location>
        <begin position="387"/>
        <end position="431"/>
    </location>
</feature>
<evidence type="ECO:0000313" key="4">
    <source>
        <dbReference type="EMBL" id="UNV85706.1"/>
    </source>
</evidence>
<evidence type="ECO:0000256" key="3">
    <source>
        <dbReference type="SAM" id="SignalP"/>
    </source>
</evidence>
<dbReference type="NCBIfam" id="NF041109">
    <property type="entry name" value="VF_TspB_C_term"/>
    <property type="match status" value="1"/>
</dbReference>
<dbReference type="RefSeq" id="WP_242926004.1">
    <property type="nucleotide sequence ID" value="NZ_CP094241.1"/>
</dbReference>
<accession>A0ABY3Y8T2</accession>
<dbReference type="EMBL" id="CP094241">
    <property type="protein sequence ID" value="UNV85718.1"/>
    <property type="molecule type" value="Genomic_DNA"/>
</dbReference>
<dbReference type="EMBL" id="CP094241">
    <property type="protein sequence ID" value="UNV85706.1"/>
    <property type="molecule type" value="Genomic_DNA"/>
</dbReference>
<keyword evidence="2" id="KW-1133">Transmembrane helix</keyword>
<keyword evidence="2" id="KW-0812">Transmembrane</keyword>
<dbReference type="InterPro" id="IPR008708">
    <property type="entry name" value="Neisseria_TspB"/>
</dbReference>
<proteinExistence type="predicted"/>
<protein>
    <submittedName>
        <fullName evidence="4">T cell/B cell stimulating protein TspB</fullName>
    </submittedName>
</protein>
<feature type="transmembrane region" description="Helical" evidence="2">
    <location>
        <begin position="510"/>
        <end position="530"/>
    </location>
</feature>
<feature type="chain" id="PRO_5045034132" evidence="3">
    <location>
        <begin position="26"/>
        <end position="533"/>
    </location>
</feature>
<organism evidence="4 6">
    <name type="scientific">Neisseria macacae ATCC 33926</name>
    <dbReference type="NCBI Taxonomy" id="997348"/>
    <lineage>
        <taxon>Bacteria</taxon>
        <taxon>Pseudomonadati</taxon>
        <taxon>Pseudomonadota</taxon>
        <taxon>Betaproteobacteria</taxon>
        <taxon>Neisseriales</taxon>
        <taxon>Neisseriaceae</taxon>
        <taxon>Neisseria</taxon>
    </lineage>
</organism>
<evidence type="ECO:0000256" key="1">
    <source>
        <dbReference type="SAM" id="MobiDB-lite"/>
    </source>
</evidence>
<sequence length="533" mass="57833">MTFFHQKYSALILSALILCSSSVFAAQTNFQMGNGVNAKVDDGFRNLINRSYTPHFEKYVSKQSVSAEIFHSSTGASSAARIGATVVATVSRPTVLSRAYGLVTQGARIAASSRGNLYIGGALLAYEAYKAVKGDLESEGYIADESGTFLKTYDDALCIVTWQGDKKVYSNCLPLDSSLVRAFEKGGQSQKEAEFLLKSRTEREARKYFEQLKSRDHWYDGYIFKECKIGSINARCSVEKKVDERTPIIFERLQNRQSEVLTPEKFLEIATPAIDRNPTPFVEGAGRPDYSEGVQVAPGTSVTLGPATGQDGRPFQITISFTTGADGNTTATVTTTPRPDLTPGSPAAPKNNPTPTPGENGKPGSQPDPNPDGKPGSQPDPTPDGSPSDKTKPDPDGSPSGKDKPDPSNTPDGKDDPKPDDKPKEDDKPKQDGGLLCEVFPNILACDKMGKPEEGMFDSITIPHITDDTTWNTDNFLPPNGVCPQPKSFNIWGRPVQISYEPLCVFMQNIRFAVLLGFIIMSAFIVFGSLRKG</sequence>
<evidence type="ECO:0000313" key="5">
    <source>
        <dbReference type="EMBL" id="UNV85718.1"/>
    </source>
</evidence>
<keyword evidence="2" id="KW-0472">Membrane</keyword>
<dbReference type="Proteomes" id="UP000829455">
    <property type="component" value="Chromosome"/>
</dbReference>
<keyword evidence="3" id="KW-0732">Signal</keyword>
<keyword evidence="6" id="KW-1185">Reference proteome</keyword>
<evidence type="ECO:0000256" key="2">
    <source>
        <dbReference type="SAM" id="Phobius"/>
    </source>
</evidence>
<feature type="compositionally biased region" description="Pro residues" evidence="1">
    <location>
        <begin position="366"/>
        <end position="384"/>
    </location>
</feature>
<feature type="compositionally biased region" description="Low complexity" evidence="1">
    <location>
        <begin position="322"/>
        <end position="353"/>
    </location>
</feature>
<reference evidence="4 6" key="1">
    <citation type="submission" date="2022-03" db="EMBL/GenBank/DDBJ databases">
        <title>Genome sequencing of Neisseria macacae.</title>
        <authorList>
            <person name="Baek M.-G."/>
        </authorList>
    </citation>
    <scope>NUCLEOTIDE SEQUENCE [LARGE SCALE GENOMIC DNA]</scope>
    <source>
        <strain evidence="4 6">ATCC 33926</strain>
    </source>
</reference>
<feature type="region of interest" description="Disordered" evidence="1">
    <location>
        <begin position="320"/>
        <end position="435"/>
    </location>
</feature>
<dbReference type="Pfam" id="PF05616">
    <property type="entry name" value="Neisseria_TspB"/>
    <property type="match status" value="1"/>
</dbReference>
<feature type="signal peptide" evidence="3">
    <location>
        <begin position="1"/>
        <end position="25"/>
    </location>
</feature>
<gene>
    <name evidence="4" type="ORF">MON40_04115</name>
    <name evidence="5" type="ORF">MON40_04185</name>
</gene>